<dbReference type="AlphaFoldDB" id="A0A3S2MZ57"/>
<dbReference type="FunFam" id="1.25.10.10:FF:000200">
    <property type="entry name" value="Centrosomal protein of 104 kDa"/>
    <property type="match status" value="1"/>
</dbReference>
<evidence type="ECO:0000256" key="5">
    <source>
        <dbReference type="ARBA" id="ARBA00022737"/>
    </source>
</evidence>
<comment type="subunit">
    <text evidence="10">Interacts with CCP110 and CEP97. Interacts with ARMC9, TOGARAM1, CCDC66 and CSPP1.</text>
</comment>
<reference evidence="15 16" key="1">
    <citation type="submission" date="2018-11" db="EMBL/GenBank/DDBJ databases">
        <authorList>
            <person name="Lopez-Roques C."/>
            <person name="Donnadieu C."/>
            <person name="Bouchez O."/>
            <person name="Klopp C."/>
            <person name="Cabau C."/>
            <person name="Zahm M."/>
        </authorList>
    </citation>
    <scope>NUCLEOTIDE SEQUENCE [LARGE SCALE GENOMIC DNA]</scope>
    <source>
        <strain evidence="15">RS831</strain>
        <tissue evidence="15">Whole body</tissue>
    </source>
</reference>
<feature type="coiled-coil region" evidence="12">
    <location>
        <begin position="355"/>
        <end position="408"/>
    </location>
</feature>
<keyword evidence="16" id="KW-1185">Reference proteome</keyword>
<evidence type="ECO:0000256" key="13">
    <source>
        <dbReference type="SAM" id="MobiDB-lite"/>
    </source>
</evidence>
<dbReference type="InterPro" id="IPR034085">
    <property type="entry name" value="TOG"/>
</dbReference>
<dbReference type="Gene3D" id="1.25.10.10">
    <property type="entry name" value="Leucine-rich Repeat Variant"/>
    <property type="match status" value="1"/>
</dbReference>
<organism evidence="15 16">
    <name type="scientific">Oryzias javanicus</name>
    <name type="common">Javanese ricefish</name>
    <name type="synonym">Aplocheilus javanicus</name>
    <dbReference type="NCBI Taxonomy" id="123683"/>
    <lineage>
        <taxon>Eukaryota</taxon>
        <taxon>Metazoa</taxon>
        <taxon>Chordata</taxon>
        <taxon>Craniata</taxon>
        <taxon>Vertebrata</taxon>
        <taxon>Euteleostomi</taxon>
        <taxon>Actinopterygii</taxon>
        <taxon>Neopterygii</taxon>
        <taxon>Teleostei</taxon>
        <taxon>Neoteleostei</taxon>
        <taxon>Acanthomorphata</taxon>
        <taxon>Ovalentaria</taxon>
        <taxon>Atherinomorphae</taxon>
        <taxon>Beloniformes</taxon>
        <taxon>Adrianichthyidae</taxon>
        <taxon>Oryziinae</taxon>
        <taxon>Oryzias</taxon>
    </lineage>
</organism>
<feature type="region of interest" description="Disordered" evidence="13">
    <location>
        <begin position="446"/>
        <end position="529"/>
    </location>
</feature>
<keyword evidence="4" id="KW-0963">Cytoplasm</keyword>
<sequence>MRASVVVTRGYGDETGDRTVLFTVIFPVRIPVKRRVQLAVRPIRRQERLHVSCRPFFLSAVRRYRAECQRSGEALGSGGFTHTLNNFLVIQVKQTKTCSFLCLNSRSSLDLLDSGGLHHKVPIRGMQKKIKFSVISSSSHEDHFSAKELLVHAPTVRGWRSSRSSSFPQHVTIQLEQRSRIRKLQLLAHQYLIPTKVEFHVGDIPPDGGSSELQLRRLGYVSMSDNERTGFRARELKSVHVDAVGTFLKISLYRNHVNPLNRYSQVSLVAFNVLGEALDGASCWRQSTEPSERPPLQLEAALERPLRSTCEPVSPLDDLAFDMYQDPEVAHIIRVLDQKKQDMVHQENFEQAKALKQAMADLQQVGERLARYDVEKRCAIEKEDYDLAKKKKELMQELRRNIYQQLEEHGLLDMSTVAVATLASHPPLRSLAHHGAPEPHVSADAFRKEAGDDEEREPSEERHRPAEAPPTTAGPRRTDVLGEERPLPSLQTKDRAAERFQSPGPPAERTPASSGVSRQLLSERAQREAGPAADVYGESLVAEAFSRTWCQREQALLAVHNKLLEASSSSSPKEELRNMIRAAGLLTRRALLDKVTLVFYASLKLLRLILIHIIPDAGLGRAEAALCLQQTFPHLLQRTGDAAGRPRAAAVAFIQEIAALKYVRSLQMIPAELMKPFKSSLAPRLARSRLELLEKLLAELGTESFPLEAVIRFCRAALEHSTKEVRELALRVILSLYRQHRGDVLDLLPPRDAAAPKRFLYKRLFDGFSQIDGKLTEIQDLEKGGILPDDEEEQLAGLEEEMTGRRIEGPRKQRHPGGQQQVTKEPQKACKATSGLTEGGRKRGGVNTQQPVRHLDSLCIFCGEEDESFTEDGLDLHYWEHCPMLHRCHECGQVVEVSGLSRHLLDECESRSRFRACPRCSQALPAEALTPHLQGSCCHSSRGGNRCPLCHSSFLPGEEAWKAHLMGKEGCKQNARRTAVSWKTQPAQGVTVLVV</sequence>
<evidence type="ECO:0000256" key="12">
    <source>
        <dbReference type="SAM" id="Coils"/>
    </source>
</evidence>
<dbReference type="SUPFAM" id="SSF48371">
    <property type="entry name" value="ARM repeat"/>
    <property type="match status" value="1"/>
</dbReference>
<evidence type="ECO:0000313" key="16">
    <source>
        <dbReference type="Proteomes" id="UP000283210"/>
    </source>
</evidence>
<comment type="subcellular location">
    <subcellularLocation>
        <location evidence="2">Cell projection</location>
        <location evidence="2">Cilium</location>
    </subcellularLocation>
    <subcellularLocation>
        <location evidence="1">Cytoplasm</location>
        <location evidence="1">Cytoskeleton</location>
        <location evidence="1">Microtubule organizing center</location>
        <location evidence="1">Centrosome</location>
        <location evidence="1">Centriole</location>
    </subcellularLocation>
    <subcellularLocation>
        <location evidence="3">Cytoplasm</location>
        <location evidence="3">Cytoskeleton</location>
        <location evidence="3">Spindle pole</location>
    </subcellularLocation>
</comment>
<evidence type="ECO:0000256" key="7">
    <source>
        <dbReference type="ARBA" id="ARBA00023212"/>
    </source>
</evidence>
<accession>A0A3S2MZ57</accession>
<evidence type="ECO:0000256" key="10">
    <source>
        <dbReference type="ARBA" id="ARBA00065345"/>
    </source>
</evidence>
<dbReference type="SMART" id="SM01349">
    <property type="entry name" value="TOG"/>
    <property type="match status" value="1"/>
</dbReference>
<evidence type="ECO:0000256" key="9">
    <source>
        <dbReference type="ARBA" id="ARBA00059645"/>
    </source>
</evidence>
<evidence type="ECO:0000256" key="6">
    <source>
        <dbReference type="ARBA" id="ARBA00023054"/>
    </source>
</evidence>
<dbReference type="PANTHER" id="PTHR13371">
    <property type="entry name" value="GLYCINE-, GLUTAMATE-, THIENYLCYCLOHEXYLPIPERIDINE-BINDING PROTEIN"/>
    <property type="match status" value="1"/>
</dbReference>
<name>A0A3S2MZ57_ORYJA</name>
<keyword evidence="5" id="KW-0677">Repeat</keyword>
<dbReference type="GO" id="GO:0005814">
    <property type="term" value="C:centriole"/>
    <property type="evidence" value="ECO:0007669"/>
    <property type="project" value="UniProtKB-SubCell"/>
</dbReference>
<dbReference type="GO" id="GO:0005929">
    <property type="term" value="C:cilium"/>
    <property type="evidence" value="ECO:0007669"/>
    <property type="project" value="UniProtKB-SubCell"/>
</dbReference>
<evidence type="ECO:0000256" key="3">
    <source>
        <dbReference type="ARBA" id="ARBA00004647"/>
    </source>
</evidence>
<evidence type="ECO:0000313" key="15">
    <source>
        <dbReference type="EMBL" id="RVE70118.1"/>
    </source>
</evidence>
<proteinExistence type="predicted"/>
<dbReference type="GO" id="GO:0000922">
    <property type="term" value="C:spindle pole"/>
    <property type="evidence" value="ECO:0007669"/>
    <property type="project" value="UniProtKB-SubCell"/>
</dbReference>
<dbReference type="PANTHER" id="PTHR13371:SF0">
    <property type="entry name" value="CENTROSOMAL PROTEIN OF 104 KDA"/>
    <property type="match status" value="1"/>
</dbReference>
<evidence type="ECO:0000256" key="4">
    <source>
        <dbReference type="ARBA" id="ARBA00022490"/>
    </source>
</evidence>
<dbReference type="OrthoDB" id="66599at2759"/>
<evidence type="ECO:0000256" key="11">
    <source>
        <dbReference type="ARBA" id="ARBA00068547"/>
    </source>
</evidence>
<dbReference type="InterPro" id="IPR052607">
    <property type="entry name" value="CEP104-like"/>
</dbReference>
<feature type="compositionally biased region" description="Polar residues" evidence="13">
    <location>
        <begin position="511"/>
        <end position="520"/>
    </location>
</feature>
<reference evidence="15 16" key="2">
    <citation type="submission" date="2019-01" db="EMBL/GenBank/DDBJ databases">
        <title>A chromosome length genome reference of the Java medaka (oryzias javanicus).</title>
        <authorList>
            <person name="Herpin A."/>
            <person name="Takehana Y."/>
            <person name="Naruse K."/>
            <person name="Ansai S."/>
            <person name="Kawaguchi M."/>
        </authorList>
    </citation>
    <scope>NUCLEOTIDE SEQUENCE [LARGE SCALE GENOMIC DNA]</scope>
    <source>
        <strain evidence="15">RS831</strain>
        <tissue evidence="15">Whole body</tissue>
    </source>
</reference>
<dbReference type="Pfam" id="PF21040">
    <property type="entry name" value="CEP104-like_TOG"/>
    <property type="match status" value="1"/>
</dbReference>
<protein>
    <recommendedName>
        <fullName evidence="11">Centrosomal protein of 104 kDa</fullName>
    </recommendedName>
</protein>
<dbReference type="InterPro" id="IPR008979">
    <property type="entry name" value="Galactose-bd-like_sf"/>
</dbReference>
<evidence type="ECO:0000256" key="8">
    <source>
        <dbReference type="ARBA" id="ARBA00023273"/>
    </source>
</evidence>
<gene>
    <name evidence="15" type="ORF">OJAV_G00061160</name>
</gene>
<feature type="compositionally biased region" description="Basic and acidic residues" evidence="13">
    <location>
        <begin position="476"/>
        <end position="498"/>
    </location>
</feature>
<feature type="region of interest" description="Disordered" evidence="13">
    <location>
        <begin position="803"/>
        <end position="847"/>
    </location>
</feature>
<dbReference type="InterPro" id="IPR016024">
    <property type="entry name" value="ARM-type_fold"/>
</dbReference>
<dbReference type="InterPro" id="IPR048739">
    <property type="entry name" value="CEP104_N"/>
</dbReference>
<dbReference type="InterPro" id="IPR048738">
    <property type="entry name" value="CEP104_Znf"/>
</dbReference>
<keyword evidence="7" id="KW-0206">Cytoskeleton</keyword>
<dbReference type="Pfam" id="PF21039">
    <property type="entry name" value="CEP104_ZnF"/>
    <property type="match status" value="1"/>
</dbReference>
<dbReference type="Pfam" id="PF21038">
    <property type="entry name" value="CEP104_N"/>
    <property type="match status" value="1"/>
</dbReference>
<keyword evidence="6 12" id="KW-0175">Coiled coil</keyword>
<evidence type="ECO:0000259" key="14">
    <source>
        <dbReference type="SMART" id="SM01349"/>
    </source>
</evidence>
<dbReference type="InterPro" id="IPR011989">
    <property type="entry name" value="ARM-like"/>
</dbReference>
<dbReference type="SUPFAM" id="SSF49785">
    <property type="entry name" value="Galactose-binding domain-like"/>
    <property type="match status" value="1"/>
</dbReference>
<keyword evidence="8" id="KW-0966">Cell projection</keyword>
<evidence type="ECO:0000256" key="1">
    <source>
        <dbReference type="ARBA" id="ARBA00004114"/>
    </source>
</evidence>
<feature type="domain" description="TOG" evidence="14">
    <location>
        <begin position="522"/>
        <end position="777"/>
    </location>
</feature>
<evidence type="ECO:0000256" key="2">
    <source>
        <dbReference type="ARBA" id="ARBA00004138"/>
    </source>
</evidence>
<comment type="function">
    <text evidence="9">Required for ciliogenesis and for structural integrity at the ciliary tip.</text>
</comment>
<dbReference type="Proteomes" id="UP000283210">
    <property type="component" value="Chromosome 7"/>
</dbReference>
<dbReference type="EMBL" id="CM012443">
    <property type="protein sequence ID" value="RVE70118.1"/>
    <property type="molecule type" value="Genomic_DNA"/>
</dbReference>